<reference evidence="1 2" key="1">
    <citation type="submission" date="2024-11" db="EMBL/GenBank/DDBJ databases">
        <title>Chromosome-level genome assembly of Eucalyptus globulus Labill. provides insights into its genome evolution.</title>
        <authorList>
            <person name="Li X."/>
        </authorList>
    </citation>
    <scope>NUCLEOTIDE SEQUENCE [LARGE SCALE GENOMIC DNA]</scope>
    <source>
        <strain evidence="1">CL2024</strain>
        <tissue evidence="1">Fresh tender leaves</tissue>
    </source>
</reference>
<sequence length="57" mass="6397">MGILKSSFSFLTGIVCGIYVAQNYNVPNVKKLASTAIFMANLYEEKYRKPKKPGHDD</sequence>
<proteinExistence type="predicted"/>
<dbReference type="Proteomes" id="UP001634007">
    <property type="component" value="Unassembled WGS sequence"/>
</dbReference>
<accession>A0ABD3LZJ3</accession>
<protein>
    <submittedName>
        <fullName evidence="1">Uncharacterized protein</fullName>
    </submittedName>
</protein>
<gene>
    <name evidence="1" type="ORF">ACJRO7_002884</name>
</gene>
<keyword evidence="2" id="KW-1185">Reference proteome</keyword>
<comment type="caution">
    <text evidence="1">The sequence shown here is derived from an EMBL/GenBank/DDBJ whole genome shotgun (WGS) entry which is preliminary data.</text>
</comment>
<organism evidence="1 2">
    <name type="scientific">Eucalyptus globulus</name>
    <name type="common">Tasmanian blue gum</name>
    <dbReference type="NCBI Taxonomy" id="34317"/>
    <lineage>
        <taxon>Eukaryota</taxon>
        <taxon>Viridiplantae</taxon>
        <taxon>Streptophyta</taxon>
        <taxon>Embryophyta</taxon>
        <taxon>Tracheophyta</taxon>
        <taxon>Spermatophyta</taxon>
        <taxon>Magnoliopsida</taxon>
        <taxon>eudicotyledons</taxon>
        <taxon>Gunneridae</taxon>
        <taxon>Pentapetalae</taxon>
        <taxon>rosids</taxon>
        <taxon>malvids</taxon>
        <taxon>Myrtales</taxon>
        <taxon>Myrtaceae</taxon>
        <taxon>Myrtoideae</taxon>
        <taxon>Eucalypteae</taxon>
        <taxon>Eucalyptus</taxon>
    </lineage>
</organism>
<evidence type="ECO:0000313" key="2">
    <source>
        <dbReference type="Proteomes" id="UP001634007"/>
    </source>
</evidence>
<name>A0ABD3LZJ3_EUCGL</name>
<dbReference type="PANTHER" id="PTHR33528">
    <property type="entry name" value="OS07G0239500 PROTEIN"/>
    <property type="match status" value="1"/>
</dbReference>
<dbReference type="AlphaFoldDB" id="A0ABD3LZJ3"/>
<dbReference type="EMBL" id="JBJKBG010000001">
    <property type="protein sequence ID" value="KAL3755906.1"/>
    <property type="molecule type" value="Genomic_DNA"/>
</dbReference>
<dbReference type="Pfam" id="PF15054">
    <property type="entry name" value="DUF4535"/>
    <property type="match status" value="1"/>
</dbReference>
<dbReference type="InterPro" id="IPR027854">
    <property type="entry name" value="STMP1"/>
</dbReference>
<dbReference type="PANTHER" id="PTHR33528:SF17">
    <property type="entry name" value="TRANSMEMBRANE PROTEIN"/>
    <property type="match status" value="1"/>
</dbReference>
<evidence type="ECO:0000313" key="1">
    <source>
        <dbReference type="EMBL" id="KAL3755906.1"/>
    </source>
</evidence>